<dbReference type="Gene3D" id="1.10.10.60">
    <property type="entry name" value="Homeodomain-like"/>
    <property type="match status" value="1"/>
</dbReference>
<sequence>MNTELQQRIIKQATRMFLCNGIKSVTMDMIASQLGISKRTLYENFKEKNELLLACLESQEMERRARLEVYFANRKNVIDLLLNVYEDILRFMRNTSPMFFVDMERYYPRVNDKYENDKECHKQATVDLLKEGVGEGVIRADINMEIVATLLTFQFELLKKSDQIFNSKYTFTEIFETIFKSFIRGIATPEGVKYTDEFFEENR</sequence>
<dbReference type="PANTHER" id="PTHR30055:SF175">
    <property type="entry name" value="HTH-TYPE TRANSCRIPTIONAL REPRESSOR KSTR2"/>
    <property type="match status" value="1"/>
</dbReference>
<dbReference type="GO" id="GO:0003700">
    <property type="term" value="F:DNA-binding transcription factor activity"/>
    <property type="evidence" value="ECO:0007669"/>
    <property type="project" value="TreeGrafter"/>
</dbReference>
<evidence type="ECO:0000256" key="1">
    <source>
        <dbReference type="ARBA" id="ARBA00022491"/>
    </source>
</evidence>
<evidence type="ECO:0000256" key="2">
    <source>
        <dbReference type="ARBA" id="ARBA00023015"/>
    </source>
</evidence>
<keyword evidence="2" id="KW-0805">Transcription regulation</keyword>
<dbReference type="PATRIC" id="fig|742726.3.peg.1409"/>
<feature type="domain" description="HTH tetR-type" evidence="6">
    <location>
        <begin position="3"/>
        <end position="63"/>
    </location>
</feature>
<dbReference type="InterPro" id="IPR036271">
    <property type="entry name" value="Tet_transcr_reg_TetR-rel_C_sf"/>
</dbReference>
<dbReference type="HOGENOM" id="CLU_069356_30_0_10"/>
<dbReference type="PROSITE" id="PS50977">
    <property type="entry name" value="HTH_TETR_2"/>
    <property type="match status" value="1"/>
</dbReference>
<evidence type="ECO:0000259" key="6">
    <source>
        <dbReference type="PROSITE" id="PS50977"/>
    </source>
</evidence>
<dbReference type="EMBL" id="ADLE01000008">
    <property type="protein sequence ID" value="EJZ64858.1"/>
    <property type="molecule type" value="Genomic_DNA"/>
</dbReference>
<dbReference type="InterPro" id="IPR050109">
    <property type="entry name" value="HTH-type_TetR-like_transc_reg"/>
</dbReference>
<evidence type="ECO:0000313" key="8">
    <source>
        <dbReference type="Proteomes" id="UP000006044"/>
    </source>
</evidence>
<dbReference type="SUPFAM" id="SSF46689">
    <property type="entry name" value="Homeodomain-like"/>
    <property type="match status" value="1"/>
</dbReference>
<dbReference type="PRINTS" id="PR00455">
    <property type="entry name" value="HTHTETR"/>
</dbReference>
<dbReference type="PANTHER" id="PTHR30055">
    <property type="entry name" value="HTH-TYPE TRANSCRIPTIONAL REGULATOR RUTR"/>
    <property type="match status" value="1"/>
</dbReference>
<evidence type="ECO:0000313" key="7">
    <source>
        <dbReference type="EMBL" id="EJZ64858.1"/>
    </source>
</evidence>
<dbReference type="RefSeq" id="WP_008861806.1">
    <property type="nucleotide sequence ID" value="NZ_CAXSNY010000001.1"/>
</dbReference>
<dbReference type="GeneID" id="77848619"/>
<dbReference type="OrthoDB" id="881297at2"/>
<dbReference type="InterPro" id="IPR009057">
    <property type="entry name" value="Homeodomain-like_sf"/>
</dbReference>
<dbReference type="STRING" id="742726.HMPREF9448_01344"/>
<evidence type="ECO:0000256" key="3">
    <source>
        <dbReference type="ARBA" id="ARBA00023125"/>
    </source>
</evidence>
<dbReference type="Pfam" id="PF00440">
    <property type="entry name" value="TetR_N"/>
    <property type="match status" value="1"/>
</dbReference>
<keyword evidence="4" id="KW-0804">Transcription</keyword>
<reference evidence="7 8" key="1">
    <citation type="submission" date="2012-08" db="EMBL/GenBank/DDBJ databases">
        <title>The Genome Sequence of Barnesiella intestinihominis YIT 11860.</title>
        <authorList>
            <consortium name="The Broad Institute Genome Sequencing Platform"/>
            <person name="Earl A."/>
            <person name="Ward D."/>
            <person name="Feldgarden M."/>
            <person name="Gevers D."/>
            <person name="Morotomi M."/>
            <person name="Walker B."/>
            <person name="Young S.K."/>
            <person name="Zeng Q."/>
            <person name="Gargeya S."/>
            <person name="Fitzgerald M."/>
            <person name="Haas B."/>
            <person name="Abouelleil A."/>
            <person name="Alvarado L."/>
            <person name="Arachchi H.M."/>
            <person name="Berlin A.M."/>
            <person name="Chapman S.B."/>
            <person name="Goldberg J."/>
            <person name="Griggs A."/>
            <person name="Gujja S."/>
            <person name="Hansen M."/>
            <person name="Howarth C."/>
            <person name="Imamovic A."/>
            <person name="Larimer J."/>
            <person name="McCowen C."/>
            <person name="Montmayeur A."/>
            <person name="Murphy C."/>
            <person name="Neiman D."/>
            <person name="Pearson M."/>
            <person name="Priest M."/>
            <person name="Roberts A."/>
            <person name="Saif S."/>
            <person name="Shea T."/>
            <person name="Sisk P."/>
            <person name="Sykes S."/>
            <person name="Wortman J."/>
            <person name="Nusbaum C."/>
            <person name="Birren B."/>
        </authorList>
    </citation>
    <scope>NUCLEOTIDE SEQUENCE [LARGE SCALE GENOMIC DNA]</scope>
    <source>
        <strain evidence="7 8">YIT 11860</strain>
    </source>
</reference>
<keyword evidence="3 5" id="KW-0238">DNA-binding</keyword>
<proteinExistence type="predicted"/>
<dbReference type="eggNOG" id="COG1309">
    <property type="taxonomic scope" value="Bacteria"/>
</dbReference>
<feature type="DNA-binding region" description="H-T-H motif" evidence="5">
    <location>
        <begin position="26"/>
        <end position="45"/>
    </location>
</feature>
<protein>
    <recommendedName>
        <fullName evidence="6">HTH tetR-type domain-containing protein</fullName>
    </recommendedName>
</protein>
<keyword evidence="1" id="KW-0678">Repressor</keyword>
<evidence type="ECO:0000256" key="4">
    <source>
        <dbReference type="ARBA" id="ARBA00023163"/>
    </source>
</evidence>
<dbReference type="SUPFAM" id="SSF48498">
    <property type="entry name" value="Tetracyclin repressor-like, C-terminal domain"/>
    <property type="match status" value="1"/>
</dbReference>
<gene>
    <name evidence="7" type="ORF">HMPREF9448_01344</name>
</gene>
<name>K0X095_9BACT</name>
<keyword evidence="8" id="KW-1185">Reference proteome</keyword>
<dbReference type="GO" id="GO:0000976">
    <property type="term" value="F:transcription cis-regulatory region binding"/>
    <property type="evidence" value="ECO:0007669"/>
    <property type="project" value="TreeGrafter"/>
</dbReference>
<evidence type="ECO:0000256" key="5">
    <source>
        <dbReference type="PROSITE-ProRule" id="PRU00335"/>
    </source>
</evidence>
<comment type="caution">
    <text evidence="7">The sequence shown here is derived from an EMBL/GenBank/DDBJ whole genome shotgun (WGS) entry which is preliminary data.</text>
</comment>
<dbReference type="AlphaFoldDB" id="K0X095"/>
<dbReference type="Gene3D" id="1.10.357.10">
    <property type="entry name" value="Tetracycline Repressor, domain 2"/>
    <property type="match status" value="1"/>
</dbReference>
<accession>K0X095</accession>
<dbReference type="Proteomes" id="UP000006044">
    <property type="component" value="Unassembled WGS sequence"/>
</dbReference>
<organism evidence="7 8">
    <name type="scientific">Barnesiella intestinihominis YIT 11860</name>
    <dbReference type="NCBI Taxonomy" id="742726"/>
    <lineage>
        <taxon>Bacteria</taxon>
        <taxon>Pseudomonadati</taxon>
        <taxon>Bacteroidota</taxon>
        <taxon>Bacteroidia</taxon>
        <taxon>Bacteroidales</taxon>
        <taxon>Barnesiellaceae</taxon>
        <taxon>Barnesiella</taxon>
    </lineage>
</organism>
<dbReference type="InterPro" id="IPR001647">
    <property type="entry name" value="HTH_TetR"/>
</dbReference>